<proteinExistence type="predicted"/>
<protein>
    <submittedName>
        <fullName evidence="1">Uncharacterized protein</fullName>
    </submittedName>
</protein>
<dbReference type="Proteomes" id="UP001392437">
    <property type="component" value="Unassembled WGS sequence"/>
</dbReference>
<organism evidence="1 2">
    <name type="scientific">Apiospora kogelbergensis</name>
    <dbReference type="NCBI Taxonomy" id="1337665"/>
    <lineage>
        <taxon>Eukaryota</taxon>
        <taxon>Fungi</taxon>
        <taxon>Dikarya</taxon>
        <taxon>Ascomycota</taxon>
        <taxon>Pezizomycotina</taxon>
        <taxon>Sordariomycetes</taxon>
        <taxon>Xylariomycetidae</taxon>
        <taxon>Amphisphaeriales</taxon>
        <taxon>Apiosporaceae</taxon>
        <taxon>Apiospora</taxon>
    </lineage>
</organism>
<accession>A0AAW0R9U5</accession>
<dbReference type="AlphaFoldDB" id="A0AAW0R9U5"/>
<dbReference type="EMBL" id="JAQQWP010000002">
    <property type="protein sequence ID" value="KAK8130659.1"/>
    <property type="molecule type" value="Genomic_DNA"/>
</dbReference>
<keyword evidence="2" id="KW-1185">Reference proteome</keyword>
<name>A0AAW0R9U5_9PEZI</name>
<comment type="caution">
    <text evidence="1">The sequence shown here is derived from an EMBL/GenBank/DDBJ whole genome shotgun (WGS) entry which is preliminary data.</text>
</comment>
<evidence type="ECO:0000313" key="1">
    <source>
        <dbReference type="EMBL" id="KAK8130659.1"/>
    </source>
</evidence>
<evidence type="ECO:0000313" key="2">
    <source>
        <dbReference type="Proteomes" id="UP001392437"/>
    </source>
</evidence>
<gene>
    <name evidence="1" type="ORF">PG999_003039</name>
</gene>
<reference evidence="1 2" key="1">
    <citation type="submission" date="2023-01" db="EMBL/GenBank/DDBJ databases">
        <title>Analysis of 21 Apiospora genomes using comparative genomics revels a genus with tremendous synthesis potential of carbohydrate active enzymes and secondary metabolites.</title>
        <authorList>
            <person name="Sorensen T."/>
        </authorList>
    </citation>
    <scope>NUCLEOTIDE SEQUENCE [LARGE SCALE GENOMIC DNA]</scope>
    <source>
        <strain evidence="1 2">CBS 117206</strain>
    </source>
</reference>
<sequence>MNANRESRDYAQKHFYDVKLDVWPLTLDCNMTEEIREWEATEAGQSSLGGYDAIEVARGPDELYFFRNFLRTYLCPKLSGLVLTQLRNPPPKETEFQGSIYMSSQNDRFALSKRSWGGWRLPGHFPRFDMCVVAPIGIPMYQALADFFPGFPQSFISDYDYDNQPLVRHMTGRLPNNVVQRIRRLVYLHQERTLQTGANGHNCGVVTNWNTRLWKLGAFKGASEFSTAFMMYIPKHIDLDDLSLIEWEKTGQDRGALSFNCKCRNE</sequence>